<reference evidence="2" key="3">
    <citation type="submission" date="2015-02" db="UniProtKB">
        <authorList>
            <consortium name="EnsemblProtists"/>
        </authorList>
    </citation>
    <scope>IDENTIFICATION</scope>
    <source>
        <strain evidence="2">DAOM BR144</strain>
    </source>
</reference>
<reference evidence="3" key="1">
    <citation type="journal article" date="2010" name="Genome Biol.">
        <title>Genome sequence of the necrotrophic plant pathogen Pythium ultimum reveals original pathogenicity mechanisms and effector repertoire.</title>
        <authorList>
            <person name="Levesque C.A."/>
            <person name="Brouwer H."/>
            <person name="Cano L."/>
            <person name="Hamilton J.P."/>
            <person name="Holt C."/>
            <person name="Huitema E."/>
            <person name="Raffaele S."/>
            <person name="Robideau G.P."/>
            <person name="Thines M."/>
            <person name="Win J."/>
            <person name="Zerillo M.M."/>
            <person name="Beakes G.W."/>
            <person name="Boore J.L."/>
            <person name="Busam D."/>
            <person name="Dumas B."/>
            <person name="Ferriera S."/>
            <person name="Fuerstenberg S.I."/>
            <person name="Gachon C.M."/>
            <person name="Gaulin E."/>
            <person name="Govers F."/>
            <person name="Grenville-Briggs L."/>
            <person name="Horner N."/>
            <person name="Hostetler J."/>
            <person name="Jiang R.H."/>
            <person name="Johnson J."/>
            <person name="Krajaejun T."/>
            <person name="Lin H."/>
            <person name="Meijer H.J."/>
            <person name="Moore B."/>
            <person name="Morris P."/>
            <person name="Phuntmart V."/>
            <person name="Puiu D."/>
            <person name="Shetty J."/>
            <person name="Stajich J.E."/>
            <person name="Tripathy S."/>
            <person name="Wawra S."/>
            <person name="van West P."/>
            <person name="Whitty B.R."/>
            <person name="Coutinho P.M."/>
            <person name="Henrissat B."/>
            <person name="Martin F."/>
            <person name="Thomas P.D."/>
            <person name="Tyler B.M."/>
            <person name="De Vries R.P."/>
            <person name="Kamoun S."/>
            <person name="Yandell M."/>
            <person name="Tisserat N."/>
            <person name="Buell C.R."/>
        </authorList>
    </citation>
    <scope>NUCLEOTIDE SEQUENCE</scope>
    <source>
        <strain evidence="3">DAOM:BR144</strain>
    </source>
</reference>
<organism evidence="2 3">
    <name type="scientific">Globisporangium ultimum (strain ATCC 200006 / CBS 805.95 / DAOM BR144)</name>
    <name type="common">Pythium ultimum</name>
    <dbReference type="NCBI Taxonomy" id="431595"/>
    <lineage>
        <taxon>Eukaryota</taxon>
        <taxon>Sar</taxon>
        <taxon>Stramenopiles</taxon>
        <taxon>Oomycota</taxon>
        <taxon>Peronosporomycetes</taxon>
        <taxon>Pythiales</taxon>
        <taxon>Pythiaceae</taxon>
        <taxon>Globisporangium</taxon>
    </lineage>
</organism>
<dbReference type="InterPro" id="IPR052058">
    <property type="entry name" value="Alcohol_O-acetyltransferase"/>
</dbReference>
<evidence type="ECO:0000256" key="1">
    <source>
        <dbReference type="SAM" id="MobiDB-lite"/>
    </source>
</evidence>
<feature type="region of interest" description="Disordered" evidence="1">
    <location>
        <begin position="301"/>
        <end position="331"/>
    </location>
</feature>
<dbReference type="PANTHER" id="PTHR28037:SF1">
    <property type="entry name" value="ALCOHOL O-ACETYLTRANSFERASE 1-RELATED"/>
    <property type="match status" value="1"/>
</dbReference>
<evidence type="ECO:0000313" key="2">
    <source>
        <dbReference type="EnsemblProtists" id="PYU1_T011516"/>
    </source>
</evidence>
<dbReference type="EMBL" id="GL376571">
    <property type="status" value="NOT_ANNOTATED_CDS"/>
    <property type="molecule type" value="Genomic_DNA"/>
</dbReference>
<dbReference type="eggNOG" id="ENOG502RWA7">
    <property type="taxonomic scope" value="Eukaryota"/>
</dbReference>
<dbReference type="OMA" id="PRADQND"/>
<sequence>MATTTTASSVSAAQLPAKLVTLRGYERLTTLADHGSFKVAHVMVVRGQLDELLRHLPMALVHTFNKHPRMRATQVQGSFAYAHIQPQIQLQGIVTHRLLGIRGTSNEEERLGKWQKHIEEESNQPFNRYVQFPFFLRVWVNKENNTARFILFSDKFMSDGISGNVVFNDLLEFASQLSLANGKPLDKKHLSELPLRPSLYHAWLDHQYSAGWLKFCAKWFSKSHFKTNMKTFKPLVTPRADQNDMTMPPKCNATSVLFADGSEENFKKIWAKCDKEGVKLSHALAVTVLLGYYAMQPQAAAPEAEKEHQPEDEPEATKAAASKKVAAKKEKPAPFKVRMDTLIDMRRRVEYPAPETQIGDYMTAYPFESFARNGVQLDSVKFWDLARANKDELVAILDSYSLPMPMIFTDKSFTSKTDAKFFSEIPLRHSSTADVTLSNIGSYAHKTSHLFRTVDAKTKAPTTGALTVESVHYNCTSPHMSSTASLYVTSVKSLSFGLAHKYDAKTGKSLLDTLVKLIERIGDIGENDLLSDVVAGVLPPKKVDSKLVAATA</sequence>
<proteinExistence type="predicted"/>
<keyword evidence="3" id="KW-1185">Reference proteome</keyword>
<dbReference type="AlphaFoldDB" id="K3X2R7"/>
<reference evidence="3" key="2">
    <citation type="submission" date="2010-04" db="EMBL/GenBank/DDBJ databases">
        <authorList>
            <person name="Buell R."/>
            <person name="Hamilton J."/>
            <person name="Hostetler J."/>
        </authorList>
    </citation>
    <scope>NUCLEOTIDE SEQUENCE [LARGE SCALE GENOMIC DNA]</scope>
    <source>
        <strain evidence="3">DAOM:BR144</strain>
    </source>
</reference>
<accession>K3X2R7</accession>
<dbReference type="HOGENOM" id="CLU_018952_0_0_1"/>
<dbReference type="EnsemblProtists" id="PYU1_T011516">
    <property type="protein sequence ID" value="PYU1_T011516"/>
    <property type="gene ID" value="PYU1_G011490"/>
</dbReference>
<evidence type="ECO:0000313" key="3">
    <source>
        <dbReference type="Proteomes" id="UP000019132"/>
    </source>
</evidence>
<dbReference type="VEuPathDB" id="FungiDB:PYU1_G011490"/>
<name>K3X2R7_GLOUD</name>
<dbReference type="InParanoid" id="K3X2R7"/>
<dbReference type="Proteomes" id="UP000019132">
    <property type="component" value="Unassembled WGS sequence"/>
</dbReference>
<dbReference type="SUPFAM" id="SSF52777">
    <property type="entry name" value="CoA-dependent acyltransferases"/>
    <property type="match status" value="1"/>
</dbReference>
<protein>
    <recommendedName>
        <fullName evidence="4">Condensation domain-containing protein</fullName>
    </recommendedName>
</protein>
<dbReference type="PANTHER" id="PTHR28037">
    <property type="entry name" value="ALCOHOL O-ACETYLTRANSFERASE 1-RELATED"/>
    <property type="match status" value="1"/>
</dbReference>
<evidence type="ECO:0008006" key="4">
    <source>
        <dbReference type="Google" id="ProtNLM"/>
    </source>
</evidence>